<dbReference type="PANTHER" id="PTHR36482:SF6">
    <property type="entry name" value="JASMONATE-INDUCED PROTEIN HOMOLOG"/>
    <property type="match status" value="1"/>
</dbReference>
<dbReference type="AlphaFoldDB" id="A0A803KUT2"/>
<reference evidence="1" key="1">
    <citation type="journal article" date="2017" name="Nature">
        <title>The genome of Chenopodium quinoa.</title>
        <authorList>
            <person name="Jarvis D.E."/>
            <person name="Ho Y.S."/>
            <person name="Lightfoot D.J."/>
            <person name="Schmoeckel S.M."/>
            <person name="Li B."/>
            <person name="Borm T.J.A."/>
            <person name="Ohyanagi H."/>
            <person name="Mineta K."/>
            <person name="Michell C.T."/>
            <person name="Saber N."/>
            <person name="Kharbatia N.M."/>
            <person name="Rupper R.R."/>
            <person name="Sharp A.R."/>
            <person name="Dally N."/>
            <person name="Boughton B.A."/>
            <person name="Woo Y.H."/>
            <person name="Gao G."/>
            <person name="Schijlen E.G.W.M."/>
            <person name="Guo X."/>
            <person name="Momin A.A."/>
            <person name="Negrao S."/>
            <person name="Al-Babili S."/>
            <person name="Gehring C."/>
            <person name="Roessner U."/>
            <person name="Jung C."/>
            <person name="Murphy K."/>
            <person name="Arold S.T."/>
            <person name="Gojobori T."/>
            <person name="van der Linden C.G."/>
            <person name="van Loo E.N."/>
            <person name="Jellen E.N."/>
            <person name="Maughan P.J."/>
            <person name="Tester M."/>
        </authorList>
    </citation>
    <scope>NUCLEOTIDE SEQUENCE [LARGE SCALE GENOMIC DNA]</scope>
    <source>
        <strain evidence="1">cv. PI 614886</strain>
    </source>
</reference>
<organism evidence="1 2">
    <name type="scientific">Chenopodium quinoa</name>
    <name type="common">Quinoa</name>
    <dbReference type="NCBI Taxonomy" id="63459"/>
    <lineage>
        <taxon>Eukaryota</taxon>
        <taxon>Viridiplantae</taxon>
        <taxon>Streptophyta</taxon>
        <taxon>Embryophyta</taxon>
        <taxon>Tracheophyta</taxon>
        <taxon>Spermatophyta</taxon>
        <taxon>Magnoliopsida</taxon>
        <taxon>eudicotyledons</taxon>
        <taxon>Gunneridae</taxon>
        <taxon>Pentapetalae</taxon>
        <taxon>Caryophyllales</taxon>
        <taxon>Chenopodiaceae</taxon>
        <taxon>Chenopodioideae</taxon>
        <taxon>Atripliceae</taxon>
        <taxon>Chenopodium</taxon>
    </lineage>
</organism>
<sequence>MASGTEEVAHVELSSQEKAELDEMAKDAKNLCVSMEIVNKSRAIIGKYKDENITEVKGIITPYIMLGGVLKSQTKGPLTLFDSKLWAGNTVGDYPNPLNSIGGFAQVCSTYDGIKAAVFYTGKNSHGVECGWLLAWADSNNTGRKIYAECSRKSKFNCIDWGQIDNRLKNSGIVPVTRASDSETGTSLYAMLYGVDLLFETSDTLTAVFCG</sequence>
<reference evidence="1" key="2">
    <citation type="submission" date="2021-03" db="UniProtKB">
        <authorList>
            <consortium name="EnsemblPlants"/>
        </authorList>
    </citation>
    <scope>IDENTIFICATION</scope>
</reference>
<dbReference type="PANTHER" id="PTHR36482">
    <property type="entry name" value="OSJNBA0024J22.15 PROTEIN"/>
    <property type="match status" value="1"/>
</dbReference>
<dbReference type="InterPro" id="IPR053085">
    <property type="entry name" value="Jasmonate-induced_protein"/>
</dbReference>
<proteinExistence type="predicted"/>
<name>A0A803KUT2_CHEQI</name>
<dbReference type="GeneID" id="110723873"/>
<dbReference type="RefSeq" id="XP_021759001.1">
    <property type="nucleotide sequence ID" value="XM_021903309.1"/>
</dbReference>
<dbReference type="KEGG" id="cqi:110723873"/>
<evidence type="ECO:0000313" key="1">
    <source>
        <dbReference type="EnsemblPlants" id="AUR62002790-RA:cds"/>
    </source>
</evidence>
<accession>A0A803KUT2</accession>
<gene>
    <name evidence="1" type="primary">LOC110723873</name>
</gene>
<dbReference type="SMR" id="A0A803KUT2"/>
<dbReference type="EnsemblPlants" id="AUR62002790-RA">
    <property type="protein sequence ID" value="AUR62002790-RA:cds"/>
    <property type="gene ID" value="AUR62002790"/>
</dbReference>
<keyword evidence="2" id="KW-1185">Reference proteome</keyword>
<protein>
    <submittedName>
        <fullName evidence="1">Uncharacterized protein</fullName>
    </submittedName>
</protein>
<dbReference type="Proteomes" id="UP000596660">
    <property type="component" value="Unplaced"/>
</dbReference>
<dbReference type="OrthoDB" id="2617878at2759"/>
<evidence type="ECO:0000313" key="2">
    <source>
        <dbReference type="Proteomes" id="UP000596660"/>
    </source>
</evidence>
<dbReference type="Gramene" id="AUR62002790-RA">
    <property type="protein sequence ID" value="AUR62002790-RA:cds"/>
    <property type="gene ID" value="AUR62002790"/>
</dbReference>